<evidence type="ECO:0000259" key="1">
    <source>
        <dbReference type="Pfam" id="PF04993"/>
    </source>
</evidence>
<organism evidence="2 3">
    <name type="scientific">Flavobacterium potami</name>
    <dbReference type="NCBI Taxonomy" id="2872310"/>
    <lineage>
        <taxon>Bacteria</taxon>
        <taxon>Pseudomonadati</taxon>
        <taxon>Bacteroidota</taxon>
        <taxon>Flavobacteriia</taxon>
        <taxon>Flavobacteriales</taxon>
        <taxon>Flavobacteriaceae</taxon>
        <taxon>Flavobacterium</taxon>
    </lineage>
</organism>
<accession>A0A9X1HD55</accession>
<evidence type="ECO:0000313" key="3">
    <source>
        <dbReference type="Proteomes" id="UP001139366"/>
    </source>
</evidence>
<dbReference type="Proteomes" id="UP001139366">
    <property type="component" value="Unassembled WGS sequence"/>
</dbReference>
<reference evidence="2 3" key="1">
    <citation type="journal article" date="2023" name="Antonie Van Leeuwenhoek">
        <title>Flavobacterium potami sp. nov., a multi-metal resistance genes harbouring bacterium isolated from shallow river silt.</title>
        <authorList>
            <person name="Li S."/>
            <person name="Mao S."/>
            <person name="Mu W."/>
            <person name="Guo B."/>
            <person name="Li C."/>
            <person name="Zhu Q."/>
            <person name="Hou X."/>
            <person name="Zhao Y."/>
            <person name="Wei S."/>
            <person name="Liu H."/>
            <person name="Liu A."/>
        </authorList>
    </citation>
    <scope>NUCLEOTIDE SEQUENCE [LARGE SCALE GENOMIC DNA]</scope>
    <source>
        <strain evidence="2 3">17A</strain>
    </source>
</reference>
<keyword evidence="3" id="KW-1185">Reference proteome</keyword>
<comment type="caution">
    <text evidence="2">The sequence shown here is derived from an EMBL/GenBank/DDBJ whole genome shotgun (WGS) entry which is preliminary data.</text>
</comment>
<dbReference type="EMBL" id="JAINUY010000005">
    <property type="protein sequence ID" value="MBZ4036192.1"/>
    <property type="molecule type" value="Genomic_DNA"/>
</dbReference>
<feature type="domain" description="TfoX N-terminal" evidence="1">
    <location>
        <begin position="24"/>
        <end position="109"/>
    </location>
</feature>
<dbReference type="AlphaFoldDB" id="A0A9X1HD55"/>
<proteinExistence type="predicted"/>
<dbReference type="Pfam" id="PF04993">
    <property type="entry name" value="TfoX_N"/>
    <property type="match status" value="1"/>
</dbReference>
<gene>
    <name evidence="2" type="ORF">K6T82_15570</name>
</gene>
<dbReference type="RefSeq" id="WP_223707390.1">
    <property type="nucleotide sequence ID" value="NZ_JAINUY010000005.1"/>
</dbReference>
<protein>
    <submittedName>
        <fullName evidence="2">TfoX/Sxy family protein</fullName>
    </submittedName>
</protein>
<dbReference type="SUPFAM" id="SSF159894">
    <property type="entry name" value="YgaC/TfoX-N like"/>
    <property type="match status" value="1"/>
</dbReference>
<dbReference type="InterPro" id="IPR007076">
    <property type="entry name" value="TfoX_N"/>
</dbReference>
<name>A0A9X1HD55_9FLAO</name>
<evidence type="ECO:0000313" key="2">
    <source>
        <dbReference type="EMBL" id="MBZ4036192.1"/>
    </source>
</evidence>
<sequence>MAYDENNAQRIRTFLQYKEADFFEKKMFGGIVFMVDNKMCCGTRLDKKLNENLLLCIIDDEAYLDAIEKDDVLAMPNAEKPMKNYIFVTENAWTKKQDLEFWLQQCLDFNPIAKASKKKNDIEK</sequence>